<gene>
    <name evidence="15" type="ORF">HU200_026269</name>
</gene>
<dbReference type="InterPro" id="IPR005854">
    <property type="entry name" value="PurF"/>
</dbReference>
<feature type="active site" description="Nucleophile" evidence="11">
    <location>
        <position position="79"/>
    </location>
</feature>
<dbReference type="OrthoDB" id="191723at2759"/>
<dbReference type="InterPro" id="IPR029055">
    <property type="entry name" value="Ntn_hydrolases_N"/>
</dbReference>
<comment type="similarity">
    <text evidence="2 10">In the C-terminal section; belongs to the purine/pyrimidine phosphoribosyltransferase family.</text>
</comment>
<evidence type="ECO:0000256" key="13">
    <source>
        <dbReference type="PIRSR" id="PIRSR000485-3"/>
    </source>
</evidence>
<organism evidence="15 16">
    <name type="scientific">Digitaria exilis</name>
    <dbReference type="NCBI Taxonomy" id="1010633"/>
    <lineage>
        <taxon>Eukaryota</taxon>
        <taxon>Viridiplantae</taxon>
        <taxon>Streptophyta</taxon>
        <taxon>Embryophyta</taxon>
        <taxon>Tracheophyta</taxon>
        <taxon>Spermatophyta</taxon>
        <taxon>Magnoliopsida</taxon>
        <taxon>Liliopsida</taxon>
        <taxon>Poales</taxon>
        <taxon>Poaceae</taxon>
        <taxon>PACMAD clade</taxon>
        <taxon>Panicoideae</taxon>
        <taxon>Panicodae</taxon>
        <taxon>Paniceae</taxon>
        <taxon>Anthephorinae</taxon>
        <taxon>Digitaria</taxon>
    </lineage>
</organism>
<keyword evidence="7" id="KW-0315">Glutamine amidotransferase</keyword>
<comment type="cofactor">
    <cofactor evidence="13">
        <name>[4Fe-4S] cluster</name>
        <dbReference type="ChEBI" id="CHEBI:49883"/>
    </cofactor>
    <text evidence="13">Binds 1 [4Fe-4S] cluster per subunit.</text>
</comment>
<dbReference type="Pfam" id="PF13537">
    <property type="entry name" value="GATase_7"/>
    <property type="match status" value="1"/>
</dbReference>
<keyword evidence="8 13" id="KW-0411">Iron-sulfur</keyword>
<feature type="binding site" evidence="12">
    <location>
        <position position="428"/>
    </location>
    <ligand>
        <name>Mg(2+)</name>
        <dbReference type="ChEBI" id="CHEBI:18420"/>
    </ligand>
</feature>
<evidence type="ECO:0000256" key="3">
    <source>
        <dbReference type="ARBA" id="ARBA00011941"/>
    </source>
</evidence>
<keyword evidence="13" id="KW-0408">Iron</keyword>
<dbReference type="InterPro" id="IPR017932">
    <property type="entry name" value="GATase_2_dom"/>
</dbReference>
<dbReference type="Proteomes" id="UP000636709">
    <property type="component" value="Unassembled WGS sequence"/>
</dbReference>
<dbReference type="CDD" id="cd06223">
    <property type="entry name" value="PRTases_typeI"/>
    <property type="match status" value="1"/>
</dbReference>
<reference evidence="15" key="1">
    <citation type="submission" date="2020-07" db="EMBL/GenBank/DDBJ databases">
        <title>Genome sequence and genetic diversity analysis of an under-domesticated orphan crop, white fonio (Digitaria exilis).</title>
        <authorList>
            <person name="Bennetzen J.L."/>
            <person name="Chen S."/>
            <person name="Ma X."/>
            <person name="Wang X."/>
            <person name="Yssel A.E.J."/>
            <person name="Chaluvadi S.R."/>
            <person name="Johnson M."/>
            <person name="Gangashetty P."/>
            <person name="Hamidou F."/>
            <person name="Sanogo M.D."/>
            <person name="Zwaenepoel A."/>
            <person name="Wallace J."/>
            <person name="Van De Peer Y."/>
            <person name="Van Deynze A."/>
        </authorList>
    </citation>
    <scope>NUCLEOTIDE SEQUENCE</scope>
    <source>
        <tissue evidence="15">Leaves</tissue>
    </source>
</reference>
<keyword evidence="6 10" id="KW-0658">Purine biosynthesis</keyword>
<dbReference type="GO" id="GO:0009113">
    <property type="term" value="P:purine nucleobase biosynthetic process"/>
    <property type="evidence" value="ECO:0007669"/>
    <property type="project" value="InterPro"/>
</dbReference>
<keyword evidence="16" id="KW-1185">Reference proteome</keyword>
<feature type="binding site" evidence="13">
    <location>
        <position position="516"/>
    </location>
    <ligand>
        <name>[4Fe-4S] cluster</name>
        <dbReference type="ChEBI" id="CHEBI:49883"/>
    </ligand>
</feature>
<dbReference type="GO" id="GO:0046872">
    <property type="term" value="F:metal ion binding"/>
    <property type="evidence" value="ECO:0007669"/>
    <property type="project" value="UniProtKB-KW"/>
</dbReference>
<proteinExistence type="inferred from homology"/>
<dbReference type="EMBL" id="JACEFO010001720">
    <property type="protein sequence ID" value="KAF8716583.1"/>
    <property type="molecule type" value="Genomic_DNA"/>
</dbReference>
<dbReference type="PANTHER" id="PTHR11907">
    <property type="entry name" value="AMIDOPHOSPHORIBOSYLTRANSFERASE"/>
    <property type="match status" value="1"/>
</dbReference>
<evidence type="ECO:0000256" key="5">
    <source>
        <dbReference type="ARBA" id="ARBA00022679"/>
    </source>
</evidence>
<dbReference type="GO" id="GO:0006189">
    <property type="term" value="P:'de novo' IMP biosynthetic process"/>
    <property type="evidence" value="ECO:0007669"/>
    <property type="project" value="UniProtKB-UniPathway"/>
</dbReference>
<dbReference type="UniPathway" id="UPA00074">
    <property type="reaction ID" value="UER00124"/>
</dbReference>
<accession>A0A835EVQ3</accession>
<evidence type="ECO:0000313" key="16">
    <source>
        <dbReference type="Proteomes" id="UP000636709"/>
    </source>
</evidence>
<dbReference type="CDD" id="cd00715">
    <property type="entry name" value="GPATase_N"/>
    <property type="match status" value="1"/>
</dbReference>
<comment type="caution">
    <text evidence="15">The sequence shown here is derived from an EMBL/GenBank/DDBJ whole genome shotgun (WGS) entry which is preliminary data.</text>
</comment>
<keyword evidence="5 10" id="KW-0808">Transferase</keyword>
<evidence type="ECO:0000256" key="7">
    <source>
        <dbReference type="ARBA" id="ARBA00022962"/>
    </source>
</evidence>
<dbReference type="GO" id="GO:0004044">
    <property type="term" value="F:amidophosphoribosyltransferase activity"/>
    <property type="evidence" value="ECO:0007669"/>
    <property type="project" value="UniProtKB-EC"/>
</dbReference>
<dbReference type="SUPFAM" id="SSF53271">
    <property type="entry name" value="PRTase-like"/>
    <property type="match status" value="1"/>
</dbReference>
<evidence type="ECO:0000256" key="11">
    <source>
        <dbReference type="PIRSR" id="PIRSR000485-1"/>
    </source>
</evidence>
<feature type="binding site" evidence="13">
    <location>
        <position position="465"/>
    </location>
    <ligand>
        <name>[4Fe-4S] cluster</name>
        <dbReference type="ChEBI" id="CHEBI:49883"/>
    </ligand>
</feature>
<dbReference type="SUPFAM" id="SSF56235">
    <property type="entry name" value="N-terminal nucleophile aminohydrolases (Ntn hydrolases)"/>
    <property type="match status" value="1"/>
</dbReference>
<feature type="binding site" evidence="12">
    <location>
        <position position="429"/>
    </location>
    <ligand>
        <name>Mg(2+)</name>
        <dbReference type="ChEBI" id="CHEBI:18420"/>
    </ligand>
</feature>
<dbReference type="NCBIfam" id="TIGR01134">
    <property type="entry name" value="purF"/>
    <property type="match status" value="1"/>
</dbReference>
<feature type="domain" description="Glutamine amidotransferase type-2" evidence="14">
    <location>
        <begin position="79"/>
        <end position="300"/>
    </location>
</feature>
<dbReference type="GO" id="GO:0051536">
    <property type="term" value="F:iron-sulfur cluster binding"/>
    <property type="evidence" value="ECO:0007669"/>
    <property type="project" value="UniProtKB-KW"/>
</dbReference>
<feature type="binding site" evidence="13">
    <location>
        <position position="519"/>
    </location>
    <ligand>
        <name>[4Fe-4S] cluster</name>
        <dbReference type="ChEBI" id="CHEBI:49883"/>
    </ligand>
</feature>
<protein>
    <recommendedName>
        <fullName evidence="3 10">Amidophosphoribosyltransferase</fullName>
        <shortName evidence="10">ATase</shortName>
        <ecNumber evidence="3 10">2.4.2.14</ecNumber>
    </recommendedName>
    <alternativeName>
        <fullName evidence="10">Glutamine phosphoribosylpyrophosphate amidotransferase</fullName>
    </alternativeName>
</protein>
<evidence type="ECO:0000256" key="4">
    <source>
        <dbReference type="ARBA" id="ARBA00022676"/>
    </source>
</evidence>
<dbReference type="EC" id="2.4.2.14" evidence="3 10"/>
<feature type="binding site" evidence="12">
    <location>
        <position position="366"/>
    </location>
    <ligand>
        <name>Mg(2+)</name>
        <dbReference type="ChEBI" id="CHEBI:18420"/>
    </ligand>
</feature>
<dbReference type="InterPro" id="IPR035584">
    <property type="entry name" value="PurF_N"/>
</dbReference>
<feature type="binding site" evidence="13">
    <location>
        <position position="318"/>
    </location>
    <ligand>
        <name>[4Fe-4S] cluster</name>
        <dbReference type="ChEBI" id="CHEBI:49883"/>
    </ligand>
</feature>
<keyword evidence="12" id="KW-0479">Metal-binding</keyword>
<evidence type="ECO:0000256" key="6">
    <source>
        <dbReference type="ARBA" id="ARBA00022755"/>
    </source>
</evidence>
<comment type="catalytic activity">
    <reaction evidence="9 10">
        <text>5-phospho-beta-D-ribosylamine + L-glutamate + diphosphate = 5-phospho-alpha-D-ribose 1-diphosphate + L-glutamine + H2O</text>
        <dbReference type="Rhea" id="RHEA:14905"/>
        <dbReference type="ChEBI" id="CHEBI:15377"/>
        <dbReference type="ChEBI" id="CHEBI:29985"/>
        <dbReference type="ChEBI" id="CHEBI:33019"/>
        <dbReference type="ChEBI" id="CHEBI:58017"/>
        <dbReference type="ChEBI" id="CHEBI:58359"/>
        <dbReference type="ChEBI" id="CHEBI:58681"/>
        <dbReference type="EC" id="2.4.2.14"/>
    </reaction>
</comment>
<dbReference type="HAMAP" id="MF_01931">
    <property type="entry name" value="PurF"/>
    <property type="match status" value="1"/>
</dbReference>
<evidence type="ECO:0000256" key="9">
    <source>
        <dbReference type="ARBA" id="ARBA00048430"/>
    </source>
</evidence>
<evidence type="ECO:0000256" key="12">
    <source>
        <dbReference type="PIRSR" id="PIRSR000485-2"/>
    </source>
</evidence>
<dbReference type="PIRSF" id="PIRSF000485">
    <property type="entry name" value="Amd_phspho_trans"/>
    <property type="match status" value="1"/>
</dbReference>
<sequence length="543" mass="58310">MAAAAAATATTAPSSPFLRRATAAPTTVPHYQLRCSPNPSSLELRQRAARAAPARALLPDRITPFSFDADGDDHPREECGVFGVIGDPDASSLCYLGLQKLQHRGEEGAGIAAADADGKLKSVTGLGLVGDVFGDPTRLAKLPGDAAIGHVRYSTAGASSMRNVQPFLAAYRFGQLAVAHNGNLVNYQALRNKLEAQGSIFNTSSDTEVILHLIATSLSRPLLSRICDACERLNGAYSLLFLTADKVFAVRDPFGFRPLVMGRRPNGAVVFASETCALDLIDAAYEREVAPGEVVVVDRRDMSVSYACLVPHRPRKSCVFEHIYFALPNSVVFGHAVHERRSAYGRALAEESPAPTADVVIPVPDSGFYAALGFAQASGLEFQQGLIRWHYSGRSFIQPSQAIRDLAVKLKLAPVRGVITGKSVVVVDDSLVRGTTSSKIVRLLRDAGAREVHMRIASPPVIGSCLYGIDTPSEGELISNRMDLEGVRRTIGCDSLAFLSLDKLHSIYGDEAHELCDACFSRNYPVLPTVPEPVPELVSAFED</sequence>
<dbReference type="InterPro" id="IPR000836">
    <property type="entry name" value="PRTase_dom"/>
</dbReference>
<evidence type="ECO:0000256" key="2">
    <source>
        <dbReference type="ARBA" id="ARBA00010138"/>
    </source>
</evidence>
<evidence type="ECO:0000256" key="8">
    <source>
        <dbReference type="ARBA" id="ARBA00023014"/>
    </source>
</evidence>
<comment type="cofactor">
    <cofactor evidence="12">
        <name>Mg(2+)</name>
        <dbReference type="ChEBI" id="CHEBI:18420"/>
    </cofactor>
    <text evidence="12">Binds 1 Mg(2+) ion per subunit.</text>
</comment>
<evidence type="ECO:0000259" key="14">
    <source>
        <dbReference type="PROSITE" id="PS51278"/>
    </source>
</evidence>
<dbReference type="InterPro" id="IPR029057">
    <property type="entry name" value="PRTase-like"/>
</dbReference>
<dbReference type="PROSITE" id="PS51278">
    <property type="entry name" value="GATASE_TYPE_2"/>
    <property type="match status" value="1"/>
</dbReference>
<dbReference type="Gene3D" id="3.40.50.2020">
    <property type="match status" value="1"/>
</dbReference>
<keyword evidence="4 10" id="KW-0328">Glycosyltransferase</keyword>
<evidence type="ECO:0000256" key="1">
    <source>
        <dbReference type="ARBA" id="ARBA00005209"/>
    </source>
</evidence>
<keyword evidence="12" id="KW-0460">Magnesium</keyword>
<comment type="pathway">
    <text evidence="1 10">Purine metabolism; IMP biosynthesis via de novo pathway; N(1)-(5-phospho-D-ribosyl)glycinamide from 5-phospho-alpha-D-ribose 1-diphosphate: step 1/2.</text>
</comment>
<dbReference type="AlphaFoldDB" id="A0A835EVQ3"/>
<evidence type="ECO:0000256" key="10">
    <source>
        <dbReference type="PIRNR" id="PIRNR000485"/>
    </source>
</evidence>
<dbReference type="Gene3D" id="3.60.20.10">
    <property type="entry name" value="Glutamine Phosphoribosylpyrophosphate, subunit 1, domain 1"/>
    <property type="match status" value="1"/>
</dbReference>
<evidence type="ECO:0000313" key="15">
    <source>
        <dbReference type="EMBL" id="KAF8716583.1"/>
    </source>
</evidence>
<name>A0A835EVQ3_9POAL</name>